<feature type="compositionally biased region" description="Polar residues" evidence="3">
    <location>
        <begin position="761"/>
        <end position="772"/>
    </location>
</feature>
<feature type="coiled-coil region" evidence="2">
    <location>
        <begin position="48"/>
        <end position="82"/>
    </location>
</feature>
<dbReference type="Pfam" id="PF06428">
    <property type="entry name" value="Sec2p"/>
    <property type="match status" value="1"/>
</dbReference>
<feature type="compositionally biased region" description="Low complexity" evidence="3">
    <location>
        <begin position="417"/>
        <end position="429"/>
    </location>
</feature>
<proteinExistence type="predicted"/>
<dbReference type="STRING" id="230819.A0A5C3L0E7"/>
<feature type="region of interest" description="Disordered" evidence="3">
    <location>
        <begin position="1"/>
        <end position="35"/>
    </location>
</feature>
<dbReference type="GO" id="GO:0006887">
    <property type="term" value="P:exocytosis"/>
    <property type="evidence" value="ECO:0007669"/>
    <property type="project" value="TreeGrafter"/>
</dbReference>
<dbReference type="InterPro" id="IPR040351">
    <property type="entry name" value="RAB3IL/RAB3IP/Sec2"/>
</dbReference>
<feature type="compositionally biased region" description="Basic and acidic residues" evidence="3">
    <location>
        <begin position="833"/>
        <end position="846"/>
    </location>
</feature>
<feature type="compositionally biased region" description="Polar residues" evidence="3">
    <location>
        <begin position="473"/>
        <end position="490"/>
    </location>
</feature>
<gene>
    <name evidence="5" type="ORF">FA15DRAFT_703121</name>
</gene>
<feature type="region of interest" description="Disordered" evidence="3">
    <location>
        <begin position="574"/>
        <end position="934"/>
    </location>
</feature>
<feature type="region of interest" description="Disordered" evidence="3">
    <location>
        <begin position="537"/>
        <end position="562"/>
    </location>
</feature>
<dbReference type="SUPFAM" id="SSF144284">
    <property type="entry name" value="Sec2 N-terminal region"/>
    <property type="match status" value="1"/>
</dbReference>
<feature type="compositionally biased region" description="Basic and acidic residues" evidence="3">
    <location>
        <begin position="579"/>
        <end position="588"/>
    </location>
</feature>
<evidence type="ECO:0000256" key="1">
    <source>
        <dbReference type="ARBA" id="ARBA00023054"/>
    </source>
</evidence>
<feature type="region of interest" description="Disordered" evidence="3">
    <location>
        <begin position="964"/>
        <end position="989"/>
    </location>
</feature>
<dbReference type="GO" id="GO:0005085">
    <property type="term" value="F:guanyl-nucleotide exchange factor activity"/>
    <property type="evidence" value="ECO:0007669"/>
    <property type="project" value="InterPro"/>
</dbReference>
<dbReference type="PANTHER" id="PTHR14430">
    <property type="entry name" value="RABIN3-RELATED"/>
    <property type="match status" value="1"/>
</dbReference>
<feature type="compositionally biased region" description="Low complexity" evidence="3">
    <location>
        <begin position="537"/>
        <end position="547"/>
    </location>
</feature>
<feature type="domain" description="GDP/GTP exchange factor Sec2 N-terminal" evidence="4">
    <location>
        <begin position="77"/>
        <end position="209"/>
    </location>
</feature>
<dbReference type="Gene3D" id="6.10.140.910">
    <property type="match status" value="1"/>
</dbReference>
<keyword evidence="1 2" id="KW-0175">Coiled coil</keyword>
<organism evidence="5 6">
    <name type="scientific">Coprinopsis marcescibilis</name>
    <name type="common">Agaric fungus</name>
    <name type="synonym">Psathyrella marcescibilis</name>
    <dbReference type="NCBI Taxonomy" id="230819"/>
    <lineage>
        <taxon>Eukaryota</taxon>
        <taxon>Fungi</taxon>
        <taxon>Dikarya</taxon>
        <taxon>Basidiomycota</taxon>
        <taxon>Agaricomycotina</taxon>
        <taxon>Agaricomycetes</taxon>
        <taxon>Agaricomycetidae</taxon>
        <taxon>Agaricales</taxon>
        <taxon>Agaricineae</taxon>
        <taxon>Psathyrellaceae</taxon>
        <taxon>Coprinopsis</taxon>
    </lineage>
</organism>
<feature type="compositionally biased region" description="Polar residues" evidence="3">
    <location>
        <begin position="688"/>
        <end position="707"/>
    </location>
</feature>
<feature type="compositionally biased region" description="Low complexity" evidence="3">
    <location>
        <begin position="709"/>
        <end position="723"/>
    </location>
</feature>
<dbReference type="InterPro" id="IPR009449">
    <property type="entry name" value="Sec2_N"/>
</dbReference>
<reference evidence="5 6" key="1">
    <citation type="journal article" date="2019" name="Nat. Ecol. Evol.">
        <title>Megaphylogeny resolves global patterns of mushroom evolution.</title>
        <authorList>
            <person name="Varga T."/>
            <person name="Krizsan K."/>
            <person name="Foldi C."/>
            <person name="Dima B."/>
            <person name="Sanchez-Garcia M."/>
            <person name="Sanchez-Ramirez S."/>
            <person name="Szollosi G.J."/>
            <person name="Szarkandi J.G."/>
            <person name="Papp V."/>
            <person name="Albert L."/>
            <person name="Andreopoulos W."/>
            <person name="Angelini C."/>
            <person name="Antonin V."/>
            <person name="Barry K.W."/>
            <person name="Bougher N.L."/>
            <person name="Buchanan P."/>
            <person name="Buyck B."/>
            <person name="Bense V."/>
            <person name="Catcheside P."/>
            <person name="Chovatia M."/>
            <person name="Cooper J."/>
            <person name="Damon W."/>
            <person name="Desjardin D."/>
            <person name="Finy P."/>
            <person name="Geml J."/>
            <person name="Haridas S."/>
            <person name="Hughes K."/>
            <person name="Justo A."/>
            <person name="Karasinski D."/>
            <person name="Kautmanova I."/>
            <person name="Kiss B."/>
            <person name="Kocsube S."/>
            <person name="Kotiranta H."/>
            <person name="LaButti K.M."/>
            <person name="Lechner B.E."/>
            <person name="Liimatainen K."/>
            <person name="Lipzen A."/>
            <person name="Lukacs Z."/>
            <person name="Mihaltcheva S."/>
            <person name="Morgado L.N."/>
            <person name="Niskanen T."/>
            <person name="Noordeloos M.E."/>
            <person name="Ohm R.A."/>
            <person name="Ortiz-Santana B."/>
            <person name="Ovrebo C."/>
            <person name="Racz N."/>
            <person name="Riley R."/>
            <person name="Savchenko A."/>
            <person name="Shiryaev A."/>
            <person name="Soop K."/>
            <person name="Spirin V."/>
            <person name="Szebenyi C."/>
            <person name="Tomsovsky M."/>
            <person name="Tulloss R.E."/>
            <person name="Uehling J."/>
            <person name="Grigoriev I.V."/>
            <person name="Vagvolgyi C."/>
            <person name="Papp T."/>
            <person name="Martin F.M."/>
            <person name="Miettinen O."/>
            <person name="Hibbett D.S."/>
            <person name="Nagy L.G."/>
        </authorList>
    </citation>
    <scope>NUCLEOTIDE SEQUENCE [LARGE SCALE GENOMIC DNA]</scope>
    <source>
        <strain evidence="5 6">CBS 121175</strain>
    </source>
</reference>
<dbReference type="Proteomes" id="UP000307440">
    <property type="component" value="Unassembled WGS sequence"/>
</dbReference>
<feature type="compositionally biased region" description="Acidic residues" evidence="3">
    <location>
        <begin position="870"/>
        <end position="881"/>
    </location>
</feature>
<accession>A0A5C3L0E7</accession>
<dbReference type="OrthoDB" id="1748564at2759"/>
<keyword evidence="6" id="KW-1185">Reference proteome</keyword>
<feature type="compositionally biased region" description="Low complexity" evidence="3">
    <location>
        <begin position="589"/>
        <end position="608"/>
    </location>
</feature>
<dbReference type="CDD" id="cd21044">
    <property type="entry name" value="Rab11BD_RAB3IP_like"/>
    <property type="match status" value="1"/>
</dbReference>
<evidence type="ECO:0000256" key="3">
    <source>
        <dbReference type="SAM" id="MobiDB-lite"/>
    </source>
</evidence>
<evidence type="ECO:0000256" key="2">
    <source>
        <dbReference type="SAM" id="Coils"/>
    </source>
</evidence>
<evidence type="ECO:0000313" key="6">
    <source>
        <dbReference type="Proteomes" id="UP000307440"/>
    </source>
</evidence>
<sequence>MAEEPDKPYINGTNDTNDDNDNVSSATTSAPAKPRAYSIDPDAQEMVIASLRTQIQDLFSQVNELNNKLVKSYDRVSDLEDDIHVTSANLRTSSIRISQLELERTQHLAALNTGLLVEKSHVTTELNRLMEKATEEAAQRGQAESARAAIEKDLDDLSATLFDQANTMVAEARFARHLSEQKVSDAQRALKGAEEAVSIMQTQMQQLRAEKEESERKAHEIQVKMGKGKWLERIQTVDLSRPLKLKSSHLPYQEFLIFVAHLRSLHQTSPQPPAMPTILPLPFLARLSNEDSDPTIRLDLAPSLNWLSRRSVLNAVHTGQLTIEPIPISSLFSETTLYSSPVTVAGMSANNDTVSCALCGAAITTVAEHFYQRSRRSSSISNHHTNNTSWSGSFFKKTANRATSIISNGSSRPPSPTHSISPPAISASSSQGNTQQVYIFRVATAPMAASISSIPLPSIAKSLSQSGLSASSTPYHTAAQSTPIHTTTSSPNNQPITLYPLCSSGWCLKRLRSTCTLWAFVRTGIVEKIWEEEIPVLPTTPTSTSPVAKPETKPPIPPRKRGLWGLASAISERAVSWSDSDKDKKKPEMATPTATTAKPNPANRVPVSSQPPPLPPRARRVSVPRKPPPSLQTETKEPAVNAVPPPIPKRSEGRRTSPRKKSIALGDGTDSNPTTPTKLVFDAGEPQSPLQTVKTLPAEDSSTTVATLTDGSTKIGTDTTTGDTTEKPKETEEGGPQTSPVVPLRPNRFSLPRNIPLPDSRPNTPTMNTNGSDGPPERNGSPATPTGTAPPPVPRRAAARRPPPSVPENVQQSRPSTPLKVEAKPFEPPAGPTEEKKEQVSAKTEEEPAVNGKDNNEAALKNSVEKTPESEEETLKEEDTADDVKPATNGPVDIVKVEATQDAPQKSPASDKDVFVDAPSSVPPKDNAETNISDEDLKTATQNSFNKQDSKAVNGVATVNETKAELIESPTTEHGASEESGEADPEDKEIYIGDATWEERTWKHIVRLREEMYWARIGGTR</sequence>
<dbReference type="PANTHER" id="PTHR14430:SF0">
    <property type="entry name" value="SEC2P DOMAIN-CONTAINING PROTEIN"/>
    <property type="match status" value="1"/>
</dbReference>
<feature type="coiled-coil region" evidence="2">
    <location>
        <begin position="176"/>
        <end position="224"/>
    </location>
</feature>
<protein>
    <recommendedName>
        <fullName evidence="4">GDP/GTP exchange factor Sec2 N-terminal domain-containing protein</fullName>
    </recommendedName>
</protein>
<feature type="region of interest" description="Disordered" evidence="3">
    <location>
        <begin position="405"/>
        <end position="429"/>
    </location>
</feature>
<dbReference type="AlphaFoldDB" id="A0A5C3L0E7"/>
<name>A0A5C3L0E7_COPMA</name>
<evidence type="ECO:0000313" key="5">
    <source>
        <dbReference type="EMBL" id="TFK26140.1"/>
    </source>
</evidence>
<feature type="region of interest" description="Disordered" evidence="3">
    <location>
        <begin position="470"/>
        <end position="490"/>
    </location>
</feature>
<evidence type="ECO:0000259" key="4">
    <source>
        <dbReference type="Pfam" id="PF06428"/>
    </source>
</evidence>
<dbReference type="GO" id="GO:0070319">
    <property type="term" value="C:Golgi to plasma membrane transport vesicle"/>
    <property type="evidence" value="ECO:0007669"/>
    <property type="project" value="TreeGrafter"/>
</dbReference>
<dbReference type="EMBL" id="ML210178">
    <property type="protein sequence ID" value="TFK26140.1"/>
    <property type="molecule type" value="Genomic_DNA"/>
</dbReference>
<dbReference type="GO" id="GO:0051286">
    <property type="term" value="C:cell tip"/>
    <property type="evidence" value="ECO:0007669"/>
    <property type="project" value="TreeGrafter"/>
</dbReference>